<evidence type="ECO:0000313" key="10">
    <source>
        <dbReference type="EMBL" id="PZW24650.1"/>
    </source>
</evidence>
<feature type="binding site" evidence="6">
    <location>
        <position position="45"/>
    </location>
    <ligand>
        <name>ATP</name>
        <dbReference type="ChEBI" id="CHEBI:30616"/>
    </ligand>
</feature>
<comment type="caution">
    <text evidence="10">The sequence shown here is derived from an EMBL/GenBank/DDBJ whole genome shotgun (WGS) entry which is preliminary data.</text>
</comment>
<dbReference type="GO" id="GO:0016787">
    <property type="term" value="F:hydrolase activity"/>
    <property type="evidence" value="ECO:0007669"/>
    <property type="project" value="InterPro"/>
</dbReference>
<evidence type="ECO:0000256" key="6">
    <source>
        <dbReference type="PROSITE-ProRule" id="PRU10141"/>
    </source>
</evidence>
<dbReference type="OrthoDB" id="9801841at2"/>
<keyword evidence="8" id="KW-0472">Membrane</keyword>
<dbReference type="AlphaFoldDB" id="A0A326U283"/>
<accession>A0A326U283</accession>
<evidence type="ECO:0000313" key="11">
    <source>
        <dbReference type="Proteomes" id="UP000248806"/>
    </source>
</evidence>
<dbReference type="Proteomes" id="UP000248806">
    <property type="component" value="Unassembled WGS sequence"/>
</dbReference>
<dbReference type="EC" id="2.7.11.1" evidence="1"/>
<dbReference type="GO" id="GO:0005524">
    <property type="term" value="F:ATP binding"/>
    <property type="evidence" value="ECO:0007669"/>
    <property type="project" value="UniProtKB-UniRule"/>
</dbReference>
<keyword evidence="2" id="KW-0808">Transferase</keyword>
<organism evidence="10 11">
    <name type="scientific">Thermosporothrix hazakensis</name>
    <dbReference type="NCBI Taxonomy" id="644383"/>
    <lineage>
        <taxon>Bacteria</taxon>
        <taxon>Bacillati</taxon>
        <taxon>Chloroflexota</taxon>
        <taxon>Ktedonobacteria</taxon>
        <taxon>Ktedonobacterales</taxon>
        <taxon>Thermosporotrichaceae</taxon>
        <taxon>Thermosporothrix</taxon>
    </lineage>
</organism>
<feature type="compositionally biased region" description="Polar residues" evidence="7">
    <location>
        <begin position="267"/>
        <end position="287"/>
    </location>
</feature>
<keyword evidence="10" id="KW-0723">Serine/threonine-protein kinase</keyword>
<dbReference type="PROSITE" id="PS00107">
    <property type="entry name" value="PROTEIN_KINASE_ATP"/>
    <property type="match status" value="1"/>
</dbReference>
<feature type="domain" description="Protein kinase" evidence="9">
    <location>
        <begin position="16"/>
        <end position="267"/>
    </location>
</feature>
<evidence type="ECO:0000256" key="4">
    <source>
        <dbReference type="ARBA" id="ARBA00022777"/>
    </source>
</evidence>
<dbReference type="GO" id="GO:0004674">
    <property type="term" value="F:protein serine/threonine kinase activity"/>
    <property type="evidence" value="ECO:0007669"/>
    <property type="project" value="UniProtKB-KW"/>
</dbReference>
<keyword evidence="4 10" id="KW-0418">Kinase</keyword>
<dbReference type="InterPro" id="IPR011009">
    <property type="entry name" value="Kinase-like_dom_sf"/>
</dbReference>
<evidence type="ECO:0000256" key="2">
    <source>
        <dbReference type="ARBA" id="ARBA00022679"/>
    </source>
</evidence>
<dbReference type="Pfam" id="PF06439">
    <property type="entry name" value="3keto-disac_hyd"/>
    <property type="match status" value="1"/>
</dbReference>
<feature type="transmembrane region" description="Helical" evidence="8">
    <location>
        <begin position="340"/>
        <end position="363"/>
    </location>
</feature>
<dbReference type="RefSeq" id="WP_111324852.1">
    <property type="nucleotide sequence ID" value="NZ_BIFX01000001.1"/>
</dbReference>
<evidence type="ECO:0000256" key="3">
    <source>
        <dbReference type="ARBA" id="ARBA00022741"/>
    </source>
</evidence>
<evidence type="ECO:0000259" key="9">
    <source>
        <dbReference type="PROSITE" id="PS50011"/>
    </source>
</evidence>
<keyword evidence="3 6" id="KW-0547">Nucleotide-binding</keyword>
<dbReference type="CDD" id="cd14014">
    <property type="entry name" value="STKc_PknB_like"/>
    <property type="match status" value="1"/>
</dbReference>
<dbReference type="PROSITE" id="PS50011">
    <property type="entry name" value="PROTEIN_KINASE_DOM"/>
    <property type="match status" value="1"/>
</dbReference>
<feature type="region of interest" description="Disordered" evidence="7">
    <location>
        <begin position="267"/>
        <end position="320"/>
    </location>
</feature>
<dbReference type="InterPro" id="IPR017441">
    <property type="entry name" value="Protein_kinase_ATP_BS"/>
</dbReference>
<dbReference type="EMBL" id="QKUF01000021">
    <property type="protein sequence ID" value="PZW24650.1"/>
    <property type="molecule type" value="Genomic_DNA"/>
</dbReference>
<dbReference type="InterPro" id="IPR000719">
    <property type="entry name" value="Prot_kinase_dom"/>
</dbReference>
<evidence type="ECO:0000256" key="5">
    <source>
        <dbReference type="ARBA" id="ARBA00022840"/>
    </source>
</evidence>
<dbReference type="SMART" id="SM00220">
    <property type="entry name" value="S_TKc"/>
    <property type="match status" value="1"/>
</dbReference>
<dbReference type="Gene3D" id="1.10.510.10">
    <property type="entry name" value="Transferase(Phosphotransferase) domain 1"/>
    <property type="match status" value="1"/>
</dbReference>
<feature type="compositionally biased region" description="Polar residues" evidence="7">
    <location>
        <begin position="302"/>
        <end position="320"/>
    </location>
</feature>
<dbReference type="InterPro" id="IPR010496">
    <property type="entry name" value="AL/BT2_dom"/>
</dbReference>
<evidence type="ECO:0000256" key="1">
    <source>
        <dbReference type="ARBA" id="ARBA00012513"/>
    </source>
</evidence>
<evidence type="ECO:0000256" key="8">
    <source>
        <dbReference type="SAM" id="Phobius"/>
    </source>
</evidence>
<dbReference type="PANTHER" id="PTHR43289:SF6">
    <property type="entry name" value="SERINE_THREONINE-PROTEIN KINASE NEKL-3"/>
    <property type="match status" value="1"/>
</dbReference>
<name>A0A326U283_THEHA</name>
<dbReference type="PANTHER" id="PTHR43289">
    <property type="entry name" value="MITOGEN-ACTIVATED PROTEIN KINASE KINASE KINASE 20-RELATED"/>
    <property type="match status" value="1"/>
</dbReference>
<keyword evidence="11" id="KW-1185">Reference proteome</keyword>
<dbReference type="Gene3D" id="2.60.120.560">
    <property type="entry name" value="Exo-inulinase, domain 1"/>
    <property type="match status" value="1"/>
</dbReference>
<sequence>MTDHSEDFSGRQFGNYRLLRLLGQGGFADVYLGQHIHLNTQAAIKVLRMRLARENMESFRREAQTIARLEHPNIVRILDFGIERDIPYLVMTYAPYGSLRKRYPKGTRLPLASIIDNVRQIASALQYAHNQHLVHRDVKPDNILLGKNFELLLSDFGIAMIAQTSHQSHAPSDVTGTAPYMAPEQIQGRPGPASDQYALAIMTYEWLTGHPPFQGSLAEIYAQHLTAPLPPLHQGLSQGIIAALHRALAKDPQHRFPSIEAFAQALQQASERTSLSTPTARASSPQITPLAPPPPPPVETAVQETHPQERSFSTGQPLYTPHSNITYPQTSPHPPRKKRAMLYALLAALLLVAIVGAGALWMVRAMSSPPPKVVVSPTPAKPKPGDVLYQAHWKKEATQWNIQGQWQAIDDATLKSSGESENSFVLYAPYKPTTSDYAVEAQIKYQGPKDILGFLLTDFGIVVQAKNGDGMAAGFDYISNLYITGMKGGRLNTSMLQEQDYDLEHDVFHTYRVEVKGARILFFLDGKKMLEVTEQNAPQTPGQIGLRSRNAVITVTSFKVLAL</sequence>
<dbReference type="InterPro" id="IPR008271">
    <property type="entry name" value="Ser/Thr_kinase_AS"/>
</dbReference>
<dbReference type="SUPFAM" id="SSF56112">
    <property type="entry name" value="Protein kinase-like (PK-like)"/>
    <property type="match status" value="1"/>
</dbReference>
<keyword evidence="8" id="KW-0812">Transmembrane</keyword>
<protein>
    <recommendedName>
        <fullName evidence="1">non-specific serine/threonine protein kinase</fullName>
        <ecNumber evidence="1">2.7.11.1</ecNumber>
    </recommendedName>
</protein>
<gene>
    <name evidence="10" type="ORF">EI42_04532</name>
</gene>
<dbReference type="Pfam" id="PF00069">
    <property type="entry name" value="Pkinase"/>
    <property type="match status" value="1"/>
</dbReference>
<reference evidence="10 11" key="1">
    <citation type="submission" date="2018-06" db="EMBL/GenBank/DDBJ databases">
        <title>Genomic Encyclopedia of Archaeal and Bacterial Type Strains, Phase II (KMG-II): from individual species to whole genera.</title>
        <authorList>
            <person name="Goeker M."/>
        </authorList>
    </citation>
    <scope>NUCLEOTIDE SEQUENCE [LARGE SCALE GENOMIC DNA]</scope>
    <source>
        <strain evidence="10 11">ATCC BAA-1881</strain>
    </source>
</reference>
<proteinExistence type="predicted"/>
<keyword evidence="5 6" id="KW-0067">ATP-binding</keyword>
<evidence type="ECO:0000256" key="7">
    <source>
        <dbReference type="SAM" id="MobiDB-lite"/>
    </source>
</evidence>
<dbReference type="PROSITE" id="PS00108">
    <property type="entry name" value="PROTEIN_KINASE_ST"/>
    <property type="match status" value="1"/>
</dbReference>
<keyword evidence="8" id="KW-1133">Transmembrane helix</keyword>